<dbReference type="PANTHER" id="PTHR10655:SF63">
    <property type="entry name" value="PHOSPHOLIPASE_CARBOXYLESTERASE_THIOESTERASE DOMAIN-CONTAINING PROTEIN"/>
    <property type="match status" value="1"/>
</dbReference>
<dbReference type="Pfam" id="PF02230">
    <property type="entry name" value="Abhydrolase_2"/>
    <property type="match status" value="1"/>
</dbReference>
<dbReference type="InterPro" id="IPR003140">
    <property type="entry name" value="PLipase/COase/thioEstase"/>
</dbReference>
<dbReference type="Proteomes" id="UP001244011">
    <property type="component" value="Unassembled WGS sequence"/>
</dbReference>
<keyword evidence="6" id="KW-1185">Reference proteome</keyword>
<dbReference type="GO" id="GO:0052689">
    <property type="term" value="F:carboxylic ester hydrolase activity"/>
    <property type="evidence" value="ECO:0007669"/>
    <property type="project" value="TreeGrafter"/>
</dbReference>
<dbReference type="SUPFAM" id="SSF53474">
    <property type="entry name" value="alpha/beta-Hydrolases"/>
    <property type="match status" value="1"/>
</dbReference>
<dbReference type="GO" id="GO:0008474">
    <property type="term" value="F:palmitoyl-(protein) hydrolase activity"/>
    <property type="evidence" value="ECO:0007669"/>
    <property type="project" value="TreeGrafter"/>
</dbReference>
<feature type="compositionally biased region" description="Basic and acidic residues" evidence="2">
    <location>
        <begin position="190"/>
        <end position="203"/>
    </location>
</feature>
<dbReference type="GO" id="GO:0006508">
    <property type="term" value="P:proteolysis"/>
    <property type="evidence" value="ECO:0007669"/>
    <property type="project" value="InterPro"/>
</dbReference>
<evidence type="ECO:0000313" key="5">
    <source>
        <dbReference type="EMBL" id="KAK1767887.1"/>
    </source>
</evidence>
<sequence>MARPELDPTSVPPPFVVDPTSAHTHSLILLHGVGSNGEKFGRELLDTGATSDGLTLTQFLPNARFIFPTSRRHRSTAFGRSVLTQWFDIARLSDSSHRKELQLQGLAESARDILELLRPEQEMSKIPRANIVLGGLSQGCATSLSVLLCLDYCIGGFVGISGFLPFRDDIDEAVEEAVVDEDDPFSGGDDGEHQDPAKPDRESTAQSTPIFLGHGSADEKVPCSLGEAMAATLEKADYKVELKVCHGLGHWYKMPDEIDDIVEFLRSVVGWKVLSGDREIDSDYKGPSSTI</sequence>
<evidence type="ECO:0000259" key="3">
    <source>
        <dbReference type="Pfam" id="PF00326"/>
    </source>
</evidence>
<comment type="similarity">
    <text evidence="1">Belongs to the AB hydrolase superfamily. AB hydrolase 2 family.</text>
</comment>
<dbReference type="InterPro" id="IPR001375">
    <property type="entry name" value="Peptidase_S9_cat"/>
</dbReference>
<proteinExistence type="inferred from homology"/>
<evidence type="ECO:0000259" key="4">
    <source>
        <dbReference type="Pfam" id="PF02230"/>
    </source>
</evidence>
<feature type="region of interest" description="Disordered" evidence="2">
    <location>
        <begin position="181"/>
        <end position="213"/>
    </location>
</feature>
<dbReference type="GeneID" id="85314650"/>
<dbReference type="InterPro" id="IPR050565">
    <property type="entry name" value="LYPA1-2/EST-like"/>
</dbReference>
<feature type="domain" description="Phospholipase/carboxylesterase/thioesterase" evidence="4">
    <location>
        <begin position="14"/>
        <end position="173"/>
    </location>
</feature>
<accession>A0AAJ0C386</accession>
<gene>
    <name evidence="5" type="ORF">QBC33DRAFT_586087</name>
</gene>
<evidence type="ECO:0000256" key="1">
    <source>
        <dbReference type="ARBA" id="ARBA00006499"/>
    </source>
</evidence>
<dbReference type="PANTHER" id="PTHR10655">
    <property type="entry name" value="LYSOPHOSPHOLIPASE-RELATED"/>
    <property type="match status" value="1"/>
</dbReference>
<evidence type="ECO:0000256" key="2">
    <source>
        <dbReference type="SAM" id="MobiDB-lite"/>
    </source>
</evidence>
<name>A0AAJ0C386_9PEZI</name>
<dbReference type="EMBL" id="MU839007">
    <property type="protein sequence ID" value="KAK1767887.1"/>
    <property type="molecule type" value="Genomic_DNA"/>
</dbReference>
<evidence type="ECO:0000313" key="6">
    <source>
        <dbReference type="Proteomes" id="UP001244011"/>
    </source>
</evidence>
<keyword evidence="5" id="KW-0378">Hydrolase</keyword>
<dbReference type="GO" id="GO:0008236">
    <property type="term" value="F:serine-type peptidase activity"/>
    <property type="evidence" value="ECO:0007669"/>
    <property type="project" value="InterPro"/>
</dbReference>
<feature type="domain" description="Peptidase S9 prolyl oligopeptidase catalytic" evidence="3">
    <location>
        <begin position="188"/>
        <end position="266"/>
    </location>
</feature>
<reference evidence="5" key="1">
    <citation type="submission" date="2023-06" db="EMBL/GenBank/DDBJ databases">
        <title>Genome-scale phylogeny and comparative genomics of the fungal order Sordariales.</title>
        <authorList>
            <consortium name="Lawrence Berkeley National Laboratory"/>
            <person name="Hensen N."/>
            <person name="Bonometti L."/>
            <person name="Westerberg I."/>
            <person name="Brannstrom I.O."/>
            <person name="Guillou S."/>
            <person name="Cros-Aarteil S."/>
            <person name="Calhoun S."/>
            <person name="Haridas S."/>
            <person name="Kuo A."/>
            <person name="Mondo S."/>
            <person name="Pangilinan J."/>
            <person name="Riley R."/>
            <person name="Labutti K."/>
            <person name="Andreopoulos B."/>
            <person name="Lipzen A."/>
            <person name="Chen C."/>
            <person name="Yanf M."/>
            <person name="Daum C."/>
            <person name="Ng V."/>
            <person name="Clum A."/>
            <person name="Steindorff A."/>
            <person name="Ohm R."/>
            <person name="Martin F."/>
            <person name="Silar P."/>
            <person name="Natvig D."/>
            <person name="Lalanne C."/>
            <person name="Gautier V."/>
            <person name="Ament-Velasquez S.L."/>
            <person name="Kruys A."/>
            <person name="Hutchinson M.I."/>
            <person name="Powell A.J."/>
            <person name="Barry K."/>
            <person name="Miller A.N."/>
            <person name="Grigoriev I.V."/>
            <person name="Debuchy R."/>
            <person name="Gladieux P."/>
            <person name="Thoren M.H."/>
            <person name="Johannesson H."/>
        </authorList>
    </citation>
    <scope>NUCLEOTIDE SEQUENCE</scope>
    <source>
        <strain evidence="5">8032-3</strain>
    </source>
</reference>
<dbReference type="AlphaFoldDB" id="A0AAJ0C386"/>
<protein>
    <submittedName>
        <fullName evidence="5">Alpha/Beta hydrolase protein</fullName>
    </submittedName>
</protein>
<dbReference type="RefSeq" id="XP_060284100.1">
    <property type="nucleotide sequence ID" value="XM_060431463.1"/>
</dbReference>
<organism evidence="5 6">
    <name type="scientific">Phialemonium atrogriseum</name>
    <dbReference type="NCBI Taxonomy" id="1093897"/>
    <lineage>
        <taxon>Eukaryota</taxon>
        <taxon>Fungi</taxon>
        <taxon>Dikarya</taxon>
        <taxon>Ascomycota</taxon>
        <taxon>Pezizomycotina</taxon>
        <taxon>Sordariomycetes</taxon>
        <taxon>Sordariomycetidae</taxon>
        <taxon>Cephalothecales</taxon>
        <taxon>Cephalothecaceae</taxon>
        <taxon>Phialemonium</taxon>
    </lineage>
</organism>
<dbReference type="Gene3D" id="3.40.50.1820">
    <property type="entry name" value="alpha/beta hydrolase"/>
    <property type="match status" value="1"/>
</dbReference>
<dbReference type="Pfam" id="PF00326">
    <property type="entry name" value="Peptidase_S9"/>
    <property type="match status" value="1"/>
</dbReference>
<comment type="caution">
    <text evidence="5">The sequence shown here is derived from an EMBL/GenBank/DDBJ whole genome shotgun (WGS) entry which is preliminary data.</text>
</comment>
<dbReference type="InterPro" id="IPR029058">
    <property type="entry name" value="AB_hydrolase_fold"/>
</dbReference>
<dbReference type="GO" id="GO:0005737">
    <property type="term" value="C:cytoplasm"/>
    <property type="evidence" value="ECO:0007669"/>
    <property type="project" value="TreeGrafter"/>
</dbReference>